<evidence type="ECO:0000256" key="1">
    <source>
        <dbReference type="SAM" id="MobiDB-lite"/>
    </source>
</evidence>
<feature type="compositionally biased region" description="Basic and acidic residues" evidence="1">
    <location>
        <begin position="149"/>
        <end position="159"/>
    </location>
</feature>
<evidence type="ECO:0000313" key="4">
    <source>
        <dbReference type="EMBL" id="EIG29998.1"/>
    </source>
</evidence>
<feature type="domain" description="Surface-adhesin protein E-like" evidence="3">
    <location>
        <begin position="29"/>
        <end position="134"/>
    </location>
</feature>
<accession>I2NVY7</accession>
<comment type="caution">
    <text evidence="4">The sequence shown here is derived from an EMBL/GenBank/DDBJ whole genome shotgun (WGS) entry which is preliminary data.</text>
</comment>
<evidence type="ECO:0000256" key="2">
    <source>
        <dbReference type="SAM" id="SignalP"/>
    </source>
</evidence>
<dbReference type="Proteomes" id="UP000004473">
    <property type="component" value="Unassembled WGS sequence"/>
</dbReference>
<dbReference type="PATRIC" id="fig|1095748.3.peg.463"/>
<dbReference type="RefSeq" id="WP_003763731.1">
    <property type="nucleotide sequence ID" value="NZ_AJMT01000030.1"/>
</dbReference>
<feature type="chain" id="PRO_5003663432" description="Surface-adhesin protein E-like domain-containing protein" evidence="2">
    <location>
        <begin position="20"/>
        <end position="166"/>
    </location>
</feature>
<dbReference type="Gene3D" id="2.40.128.710">
    <property type="entry name" value="Surface-adhesin protein E"/>
    <property type="match status" value="1"/>
</dbReference>
<proteinExistence type="predicted"/>
<dbReference type="Pfam" id="PF16747">
    <property type="entry name" value="Adhesin_E"/>
    <property type="match status" value="1"/>
</dbReference>
<name>I2NVY7_NEISI</name>
<dbReference type="EMBL" id="AJMT01000030">
    <property type="protein sequence ID" value="EIG29998.1"/>
    <property type="molecule type" value="Genomic_DNA"/>
</dbReference>
<protein>
    <recommendedName>
        <fullName evidence="3">Surface-adhesin protein E-like domain-containing protein</fullName>
    </recommendedName>
</protein>
<reference evidence="4 5" key="1">
    <citation type="submission" date="2012-04" db="EMBL/GenBank/DDBJ databases">
        <authorList>
            <person name="Harkins D.M."/>
            <person name="Madupu R."/>
            <person name="Durkin A.S."/>
            <person name="Torralba M."/>
            <person name="Methe B."/>
            <person name="Sutton G.G."/>
            <person name="Nelson K.E."/>
        </authorList>
    </citation>
    <scope>NUCLEOTIDE SEQUENCE [LARGE SCALE GENOMIC DNA]</scope>
    <source>
        <strain evidence="4 5">VK64</strain>
    </source>
</reference>
<gene>
    <name evidence="4" type="ORF">HMPREF1051_0163</name>
</gene>
<keyword evidence="2" id="KW-0732">Signal</keyword>
<sequence length="166" mass="18666">MKKLAVFLMAICLPISAFAEFADKPRFLPMSGGTRSQAYVDMESIRHHPNNPKLLVYDMVTNFDDTVSEVAGTSVIEKHYLDCLNKIDISNPEPMKVYSSPFGKGELLHDIPSESNRFEMKEISPISILSAFVCEVGGRDFGGNPNAFEDMKKELDKMTKQKGRKR</sequence>
<dbReference type="InterPro" id="IPR031939">
    <property type="entry name" value="Adhesin_E-like"/>
</dbReference>
<dbReference type="InterPro" id="IPR043088">
    <property type="entry name" value="Adhesin_E"/>
</dbReference>
<organism evidence="4 5">
    <name type="scientific">Neisseria sicca VK64</name>
    <dbReference type="NCBI Taxonomy" id="1095748"/>
    <lineage>
        <taxon>Bacteria</taxon>
        <taxon>Pseudomonadati</taxon>
        <taxon>Pseudomonadota</taxon>
        <taxon>Betaproteobacteria</taxon>
        <taxon>Neisseriales</taxon>
        <taxon>Neisseriaceae</taxon>
        <taxon>Neisseria</taxon>
    </lineage>
</organism>
<feature type="region of interest" description="Disordered" evidence="1">
    <location>
        <begin position="144"/>
        <end position="166"/>
    </location>
</feature>
<dbReference type="AlphaFoldDB" id="I2NVY7"/>
<evidence type="ECO:0000259" key="3">
    <source>
        <dbReference type="Pfam" id="PF16747"/>
    </source>
</evidence>
<evidence type="ECO:0000313" key="5">
    <source>
        <dbReference type="Proteomes" id="UP000004473"/>
    </source>
</evidence>
<feature type="signal peptide" evidence="2">
    <location>
        <begin position="1"/>
        <end position="19"/>
    </location>
</feature>